<dbReference type="Gene3D" id="3.40.50.150">
    <property type="entry name" value="Vaccinia Virus protein VP39"/>
    <property type="match status" value="1"/>
</dbReference>
<keyword evidence="2" id="KW-1185">Reference proteome</keyword>
<organism evidence="1 2">
    <name type="scientific">Catenaria anguillulae PL171</name>
    <dbReference type="NCBI Taxonomy" id="765915"/>
    <lineage>
        <taxon>Eukaryota</taxon>
        <taxon>Fungi</taxon>
        <taxon>Fungi incertae sedis</taxon>
        <taxon>Blastocladiomycota</taxon>
        <taxon>Blastocladiomycetes</taxon>
        <taxon>Blastocladiales</taxon>
        <taxon>Catenariaceae</taxon>
        <taxon>Catenaria</taxon>
    </lineage>
</organism>
<dbReference type="GO" id="GO:0032259">
    <property type="term" value="P:methylation"/>
    <property type="evidence" value="ECO:0007669"/>
    <property type="project" value="UniProtKB-KW"/>
</dbReference>
<dbReference type="EMBL" id="MCFL01000004">
    <property type="protein sequence ID" value="ORZ40109.1"/>
    <property type="molecule type" value="Genomic_DNA"/>
</dbReference>
<keyword evidence="1" id="KW-0808">Transferase</keyword>
<reference evidence="1 2" key="1">
    <citation type="submission" date="2016-07" db="EMBL/GenBank/DDBJ databases">
        <title>Pervasive Adenine N6-methylation of Active Genes in Fungi.</title>
        <authorList>
            <consortium name="DOE Joint Genome Institute"/>
            <person name="Mondo S.J."/>
            <person name="Dannebaum R.O."/>
            <person name="Kuo R.C."/>
            <person name="Labutti K."/>
            <person name="Haridas S."/>
            <person name="Kuo A."/>
            <person name="Salamov A."/>
            <person name="Ahrendt S.R."/>
            <person name="Lipzen A."/>
            <person name="Sullivan W."/>
            <person name="Andreopoulos W.B."/>
            <person name="Clum A."/>
            <person name="Lindquist E."/>
            <person name="Daum C."/>
            <person name="Ramamoorthy G.K."/>
            <person name="Gryganskyi A."/>
            <person name="Culley D."/>
            <person name="Magnuson J.K."/>
            <person name="James T.Y."/>
            <person name="O'Malley M.A."/>
            <person name="Stajich J.E."/>
            <person name="Spatafora J.W."/>
            <person name="Visel A."/>
            <person name="Grigoriev I.V."/>
        </authorList>
    </citation>
    <scope>NUCLEOTIDE SEQUENCE [LARGE SCALE GENOMIC DNA]</scope>
    <source>
        <strain evidence="1 2">PL171</strain>
    </source>
</reference>
<dbReference type="STRING" id="765915.A0A1Y2I038"/>
<dbReference type="GO" id="GO:0008168">
    <property type="term" value="F:methyltransferase activity"/>
    <property type="evidence" value="ECO:0007669"/>
    <property type="project" value="UniProtKB-KW"/>
</dbReference>
<dbReference type="PANTHER" id="PTHR14614">
    <property type="entry name" value="HEPATOCELLULAR CARCINOMA-ASSOCIATED ANTIGEN"/>
    <property type="match status" value="1"/>
</dbReference>
<comment type="caution">
    <text evidence="1">The sequence shown here is derived from an EMBL/GenBank/DDBJ whole genome shotgun (WGS) entry which is preliminary data.</text>
</comment>
<dbReference type="Proteomes" id="UP000193411">
    <property type="component" value="Unassembled WGS sequence"/>
</dbReference>
<gene>
    <name evidence="1" type="ORF">BCR44DRAFT_25014</name>
</gene>
<proteinExistence type="predicted"/>
<evidence type="ECO:0000313" key="1">
    <source>
        <dbReference type="EMBL" id="ORZ40109.1"/>
    </source>
</evidence>
<name>A0A1Y2I038_9FUNG</name>
<sequence>MSTYYLPPDPAFTQVDPIHRVSLLKPPQTTAHGLVLSLALHNDLGTRIARNNLTVTVGWTFREGVPPGLYVLAGSTPGTNKWSQAGVAISQFDVSRIVVPIVQRGSASAPALRDGWKKGRGALADVAVDPLPLASLAISVSPTPLVAVSQLWQAGQELDWIMPLRIQFPTSLPGVDSHPVLSRPIRLARPDTPSSGNPPSSPMLWISEPSAFDHKPLGSSVWDAALVLAGHLTSSPSLVTASTVVVELGAGCGFLGKVLTAAHPTPLRTVLTDLPNVVEPYMRANTQALCSVTCAAYCWGDPWPNDLVAEQNAGEHGEHVVVVGADITYNEALYPKLLASLVQLRRKWPRAKVVVAFKRRSSEGEEEFLRRFDDQVVKRMNGGESGEWEMEVVARTAGQVYVMEAGLVARH</sequence>
<dbReference type="OrthoDB" id="407325at2759"/>
<dbReference type="InterPro" id="IPR029063">
    <property type="entry name" value="SAM-dependent_MTases_sf"/>
</dbReference>
<dbReference type="PANTHER" id="PTHR14614:SF109">
    <property type="entry name" value="RIBOSOMAL LYSINE N-METHYLTRANSFERASE 5"/>
    <property type="match status" value="1"/>
</dbReference>
<accession>A0A1Y2I038</accession>
<keyword evidence="1" id="KW-0489">Methyltransferase</keyword>
<evidence type="ECO:0000313" key="2">
    <source>
        <dbReference type="Proteomes" id="UP000193411"/>
    </source>
</evidence>
<dbReference type="InterPro" id="IPR019410">
    <property type="entry name" value="Methyltransf_16"/>
</dbReference>
<dbReference type="Pfam" id="PF10294">
    <property type="entry name" value="Methyltransf_16"/>
    <property type="match status" value="1"/>
</dbReference>
<protein>
    <submittedName>
        <fullName evidence="1">Putative methyltransferase-domain-containing protein</fullName>
    </submittedName>
</protein>
<dbReference type="AlphaFoldDB" id="A0A1Y2I038"/>